<sequence>MKRIITTALSAALAIVGLTALPAQAANLLPRGCEGYGHEASVEDFTSIRCTGVTGASDFTQYPNLTYLDLNYLGGGVTTNITRVPAMPASLEELRIGHVTAAGWENLYALPNLARIAIYDTAAVPDLARLAASAPGLESFIAGVTTPVGKNPVNLTAARAMHNLETFRLYYEQTGVAATGMVNTPIRHTPINDITGKPLAFTSTDHWGKSGSAGLTYTMEGDHQVTYDGDLYDAREYLDHLDEWSVTQESTVRVQDMADLHYVPEADRERITGTTRVGSRLALDGRTLPLGYEKYQWLRDGEPIPGATKSTYVQTAADIGKRISVQYTDTDGRFVDDRGSREGVTRYYVPVTATASARSVTLGLMSQAKSPAITGTRKVNSVLTARPSFGLSGTTVKYQWLRNGKKITGATKARYRLQTRDYGKKISVKATASKKNYVTVTKKSGAVRPAARPLKATSAPKITGTLKAGSRLNASTGSWAAKPSKVRYQWYLDGIAWYPGTGSTFKVPDSYDRQKIKVRAYAVRDGYTEGRVMSAAVSVKPNLKREPVRKPKRTCTFVAIRDLSGNEIGVWSCKVS</sequence>
<dbReference type="RefSeq" id="WP_168487875.1">
    <property type="nucleotide sequence ID" value="NZ_JAAZSQ010000018.1"/>
</dbReference>
<accession>A0A7X6HF06</accession>
<evidence type="ECO:0000313" key="2">
    <source>
        <dbReference type="EMBL" id="NKX55962.1"/>
    </source>
</evidence>
<dbReference type="Proteomes" id="UP000544090">
    <property type="component" value="Unassembled WGS sequence"/>
</dbReference>
<protein>
    <recommendedName>
        <fullName evidence="4">Leucine rich repeat-containing protein</fullName>
    </recommendedName>
</protein>
<dbReference type="AlphaFoldDB" id="A0A7X6HF06"/>
<name>A0A7X6HF06_9MICC</name>
<reference evidence="2 3" key="1">
    <citation type="submission" date="2020-04" db="EMBL/GenBank/DDBJ databases">
        <title>Arthrobacter sp. nov.</title>
        <authorList>
            <person name="Liu S."/>
        </authorList>
    </citation>
    <scope>NUCLEOTIDE SEQUENCE [LARGE SCALE GENOMIC DNA]</scope>
    <source>
        <strain evidence="2 3">E918</strain>
    </source>
</reference>
<dbReference type="Gene3D" id="2.60.40.2700">
    <property type="match status" value="3"/>
</dbReference>
<evidence type="ECO:0000313" key="3">
    <source>
        <dbReference type="Proteomes" id="UP000544090"/>
    </source>
</evidence>
<keyword evidence="1" id="KW-0732">Signal</keyword>
<comment type="caution">
    <text evidence="2">The sequence shown here is derived from an EMBL/GenBank/DDBJ whole genome shotgun (WGS) entry which is preliminary data.</text>
</comment>
<keyword evidence="3" id="KW-1185">Reference proteome</keyword>
<evidence type="ECO:0000256" key="1">
    <source>
        <dbReference type="SAM" id="SignalP"/>
    </source>
</evidence>
<dbReference type="EMBL" id="JAAZSQ010000018">
    <property type="protein sequence ID" value="NKX55962.1"/>
    <property type="molecule type" value="Genomic_DNA"/>
</dbReference>
<proteinExistence type="predicted"/>
<gene>
    <name evidence="2" type="ORF">HGG74_15740</name>
</gene>
<feature type="chain" id="PRO_5030675226" description="Leucine rich repeat-containing protein" evidence="1">
    <location>
        <begin position="26"/>
        <end position="576"/>
    </location>
</feature>
<evidence type="ECO:0008006" key="4">
    <source>
        <dbReference type="Google" id="ProtNLM"/>
    </source>
</evidence>
<organism evidence="2 3">
    <name type="scientific">Arthrobacter mobilis</name>
    <dbReference type="NCBI Taxonomy" id="2724944"/>
    <lineage>
        <taxon>Bacteria</taxon>
        <taxon>Bacillati</taxon>
        <taxon>Actinomycetota</taxon>
        <taxon>Actinomycetes</taxon>
        <taxon>Micrococcales</taxon>
        <taxon>Micrococcaceae</taxon>
        <taxon>Arthrobacter</taxon>
    </lineage>
</organism>
<feature type="signal peptide" evidence="1">
    <location>
        <begin position="1"/>
        <end position="25"/>
    </location>
</feature>